<organism evidence="1">
    <name type="scientific">viral metagenome</name>
    <dbReference type="NCBI Taxonomy" id="1070528"/>
    <lineage>
        <taxon>unclassified sequences</taxon>
        <taxon>metagenomes</taxon>
        <taxon>organismal metagenomes</taxon>
    </lineage>
</organism>
<dbReference type="EMBL" id="MN739473">
    <property type="protein sequence ID" value="QHT06658.1"/>
    <property type="molecule type" value="Genomic_DNA"/>
</dbReference>
<name>A0A6C0CQ13_9ZZZZ</name>
<dbReference type="SUPFAM" id="SSF51197">
    <property type="entry name" value="Clavaminate synthase-like"/>
    <property type="match status" value="1"/>
</dbReference>
<reference evidence="1" key="1">
    <citation type="journal article" date="2020" name="Nature">
        <title>Giant virus diversity and host interactions through global metagenomics.</title>
        <authorList>
            <person name="Schulz F."/>
            <person name="Roux S."/>
            <person name="Paez-Espino D."/>
            <person name="Jungbluth S."/>
            <person name="Walsh D.A."/>
            <person name="Denef V.J."/>
            <person name="McMahon K.D."/>
            <person name="Konstantinidis K.T."/>
            <person name="Eloe-Fadrosh E.A."/>
            <person name="Kyrpides N.C."/>
            <person name="Woyke T."/>
        </authorList>
    </citation>
    <scope>NUCLEOTIDE SEQUENCE</scope>
    <source>
        <strain evidence="1">GVMAG-M-3300021425-30</strain>
    </source>
</reference>
<evidence type="ECO:0000313" key="1">
    <source>
        <dbReference type="EMBL" id="QHT06658.1"/>
    </source>
</evidence>
<accession>A0A6C0CQ13</accession>
<evidence type="ECO:0008006" key="2">
    <source>
        <dbReference type="Google" id="ProtNLM"/>
    </source>
</evidence>
<dbReference type="PANTHER" id="PTHR31630">
    <property type="entry name" value="PHYTANOYL-COA DIOXYGENASE-RELATED-RELATED"/>
    <property type="match status" value="1"/>
</dbReference>
<dbReference type="AlphaFoldDB" id="A0A6C0CQ13"/>
<dbReference type="Gene3D" id="2.60.120.620">
    <property type="entry name" value="q2cbj1_9rhob like domain"/>
    <property type="match status" value="1"/>
</dbReference>
<protein>
    <recommendedName>
        <fullName evidence="2">Phytanoyl-CoA dioxygenase</fullName>
    </recommendedName>
</protein>
<proteinExistence type="predicted"/>
<dbReference type="Pfam" id="PF05721">
    <property type="entry name" value="PhyH"/>
    <property type="match status" value="1"/>
</dbReference>
<dbReference type="PANTHER" id="PTHR31630:SF6">
    <property type="entry name" value="PHYTANOYL-COA DIOXYGENASE-RELATED"/>
    <property type="match status" value="1"/>
</dbReference>
<sequence length="300" mass="35168">MQKIEQTETRILTPGQKQHLADKGYIVVPNVLSQDEVEIALGMFKSWQATIPNHNTIHRKCDPHGIYKHHQAGHQEHAWYIRTRPKVKQVFSEIWDTNELVVSFDGSCWIPKDTTAKDNFWCHSDQAPKDKGLTCYQGVIGLTDNKQRTLVVWEGTHTIHYEYFKRLGREKQSGAWQRIPNEDEENLKPLRRVLHIPPGAIAIWDSRTFHQNQYGPLNCEERYAQYVCMLPKNHAKNTANIQAKRLKYFKEKRTTSHWPYPLKVNGLQPRSWGDDSLRINYDELQEPNLEPYMETIKTLI</sequence>
<dbReference type="InterPro" id="IPR008775">
    <property type="entry name" value="Phytyl_CoA_dOase-like"/>
</dbReference>